<evidence type="ECO:0008006" key="4">
    <source>
        <dbReference type="Google" id="ProtNLM"/>
    </source>
</evidence>
<name>A0ABX3LEC4_STRAT</name>
<keyword evidence="3" id="KW-1185">Reference proteome</keyword>
<sequence>MAVRPPSLQPRTRARVRTSTSTGQPRRHVDVFRAWADTGLLCALARRPVLLDKILDIYGASLVVAEAVAVEIRRLSGTPEARRTPQTRLLCSGADTVVRYLDDGRIMECALPTGSETFNTVAKLDQVLRQLQGIDAAAAERAGRPTDAVTSAHKHVGETHSIVCAARIVGAGGKTVLLTNDGGAIKVAESHSVPCKDLGQLLAELGCAADPTDAEELFDSFKEVTRTFATVPAHRQPADASAFRCVKHGDTCRICG</sequence>
<proteinExistence type="predicted"/>
<accession>A0ABX3LEC4</accession>
<gene>
    <name evidence="2" type="ORF">AFM16_26150</name>
</gene>
<evidence type="ECO:0000313" key="3">
    <source>
        <dbReference type="Proteomes" id="UP000190306"/>
    </source>
</evidence>
<comment type="caution">
    <text evidence="2">The sequence shown here is derived from an EMBL/GenBank/DDBJ whole genome shotgun (WGS) entry which is preliminary data.</text>
</comment>
<reference evidence="2 3" key="1">
    <citation type="submission" date="2015-07" db="EMBL/GenBank/DDBJ databases">
        <title>Draft Genome Sequence of Streptomyces antibioticus, IMRU 3720 reveals insights in the evolution of actinomycin biosynthetic gene clusters in Streptomyces.</title>
        <authorList>
            <person name="Crnovcic I."/>
            <person name="Ruckert C."/>
            <person name="Kalinowksi J."/>
            <person name="Keller U."/>
        </authorList>
    </citation>
    <scope>NUCLEOTIDE SEQUENCE [LARGE SCALE GENOMIC DNA]</scope>
    <source>
        <strain evidence="2 3">DSM 41481</strain>
    </source>
</reference>
<dbReference type="Proteomes" id="UP000190306">
    <property type="component" value="Chromosome"/>
</dbReference>
<protein>
    <recommendedName>
        <fullName evidence="4">PIN domain-containing protein</fullName>
    </recommendedName>
</protein>
<evidence type="ECO:0000256" key="1">
    <source>
        <dbReference type="SAM" id="MobiDB-lite"/>
    </source>
</evidence>
<feature type="region of interest" description="Disordered" evidence="1">
    <location>
        <begin position="1"/>
        <end position="23"/>
    </location>
</feature>
<organism evidence="2 3">
    <name type="scientific">Streptomyces antibioticus</name>
    <dbReference type="NCBI Taxonomy" id="1890"/>
    <lineage>
        <taxon>Bacteria</taxon>
        <taxon>Bacillati</taxon>
        <taxon>Actinomycetota</taxon>
        <taxon>Actinomycetes</taxon>
        <taxon>Kitasatosporales</taxon>
        <taxon>Streptomycetaceae</taxon>
        <taxon>Streptomyces</taxon>
    </lineage>
</organism>
<evidence type="ECO:0000313" key="2">
    <source>
        <dbReference type="EMBL" id="OOQ48863.1"/>
    </source>
</evidence>
<dbReference type="EMBL" id="LHQL01000013">
    <property type="protein sequence ID" value="OOQ48863.1"/>
    <property type="molecule type" value="Genomic_DNA"/>
</dbReference>